<evidence type="ECO:0000313" key="8">
    <source>
        <dbReference type="Proteomes" id="UP000719267"/>
    </source>
</evidence>
<evidence type="ECO:0000256" key="1">
    <source>
        <dbReference type="ARBA" id="ARBA00022729"/>
    </source>
</evidence>
<evidence type="ECO:0000256" key="4">
    <source>
        <dbReference type="HAMAP-Rule" id="MF_02071"/>
    </source>
</evidence>
<keyword evidence="8" id="KW-1185">Reference proteome</keyword>
<comment type="caution">
    <text evidence="7">The sequence shown here is derived from an EMBL/GenBank/DDBJ whole genome shotgun (WGS) entry which is preliminary data.</text>
</comment>
<dbReference type="PANTHER" id="PTHR34183:SF8">
    <property type="entry name" value="ENDOLYTIC PEPTIDOGLYCAN TRANSGLYCOSYLASE RLPA-RELATED"/>
    <property type="match status" value="1"/>
</dbReference>
<evidence type="ECO:0000256" key="2">
    <source>
        <dbReference type="ARBA" id="ARBA00023239"/>
    </source>
</evidence>
<keyword evidence="1 4" id="KW-0732">Signal</keyword>
<protein>
    <recommendedName>
        <fullName evidence="4">Probable endolytic peptidoglycan transglycosylase RlpA</fullName>
        <ecNumber evidence="4">4.2.2.-</ecNumber>
    </recommendedName>
</protein>
<reference evidence="7 8" key="1">
    <citation type="submission" date="2021-07" db="EMBL/GenBank/DDBJ databases">
        <title>Mesonia aestuariivivens sp. nov., isolated from a tidal flat.</title>
        <authorList>
            <person name="Kim Y.-O."/>
            <person name="Yoon J.-H."/>
        </authorList>
    </citation>
    <scope>NUCLEOTIDE SEQUENCE [LARGE SCALE GENOMIC DNA]</scope>
    <source>
        <strain evidence="7 8">JHPTF-M18</strain>
    </source>
</reference>
<evidence type="ECO:0000256" key="5">
    <source>
        <dbReference type="RuleBase" id="RU003495"/>
    </source>
</evidence>
<dbReference type="RefSeq" id="WP_219038971.1">
    <property type="nucleotide sequence ID" value="NZ_JAHWDF010000002.1"/>
</dbReference>
<feature type="domain" description="SPOR" evidence="6">
    <location>
        <begin position="167"/>
        <end position="246"/>
    </location>
</feature>
<dbReference type="Proteomes" id="UP000719267">
    <property type="component" value="Unassembled WGS sequence"/>
</dbReference>
<dbReference type="Pfam" id="PF05036">
    <property type="entry name" value="SPOR"/>
    <property type="match status" value="1"/>
</dbReference>
<sequence length="250" mass="28124" precursor="true">MKKFLISLFFICVSLISFAQVQTGKASFYSDKFEGRKTASGEKYHHDKATGAHRHLPFGTKVKVTNLANNKSTAVIINDRGPFVDGRIIDVSKSAAQKLGFTPIGITDVVLEVVENDAEIISEVPKTIATNFSSTENETTNESNSPKNNMVNQLETQEFYELDIHKVENPDWFGVQIGSFQEIANLIRLADHLKISYNKEVTIQVKTVQDIKIYSLILGKFKNRKTAESFKEEVSTKYPGSFIIDFNDFK</sequence>
<dbReference type="InterPro" id="IPR009009">
    <property type="entry name" value="RlpA-like_DPBB"/>
</dbReference>
<organism evidence="7 8">
    <name type="scientific">Mesonia aestuariivivens</name>
    <dbReference type="NCBI Taxonomy" id="2796128"/>
    <lineage>
        <taxon>Bacteria</taxon>
        <taxon>Pseudomonadati</taxon>
        <taxon>Bacteroidota</taxon>
        <taxon>Flavobacteriia</taxon>
        <taxon>Flavobacteriales</taxon>
        <taxon>Flavobacteriaceae</taxon>
        <taxon>Mesonia</taxon>
    </lineage>
</organism>
<evidence type="ECO:0000313" key="7">
    <source>
        <dbReference type="EMBL" id="MBW2960688.1"/>
    </source>
</evidence>
<dbReference type="HAMAP" id="MF_02071">
    <property type="entry name" value="RlpA"/>
    <property type="match status" value="1"/>
</dbReference>
<dbReference type="NCBIfam" id="TIGR00413">
    <property type="entry name" value="rlpA"/>
    <property type="match status" value="1"/>
</dbReference>
<dbReference type="PANTHER" id="PTHR34183">
    <property type="entry name" value="ENDOLYTIC PEPTIDOGLYCAN TRANSGLYCOSYLASE RLPA"/>
    <property type="match status" value="1"/>
</dbReference>
<dbReference type="InterPro" id="IPR007730">
    <property type="entry name" value="SPOR-like_dom"/>
</dbReference>
<comment type="function">
    <text evidence="4">Lytic transglycosylase with a strong preference for naked glycan strands that lack stem peptides.</text>
</comment>
<evidence type="ECO:0000256" key="3">
    <source>
        <dbReference type="ARBA" id="ARBA00023316"/>
    </source>
</evidence>
<comment type="similarity">
    <text evidence="4 5">Belongs to the RlpA family.</text>
</comment>
<dbReference type="InterPro" id="IPR034718">
    <property type="entry name" value="RlpA"/>
</dbReference>
<gene>
    <name evidence="4" type="primary">rlpA</name>
    <name evidence="7" type="ORF">KW502_02590</name>
</gene>
<keyword evidence="3 4" id="KW-0961">Cell wall biogenesis/degradation</keyword>
<dbReference type="EC" id="4.2.2.-" evidence="4"/>
<keyword evidence="2 4" id="KW-0456">Lyase</keyword>
<evidence type="ECO:0000259" key="6">
    <source>
        <dbReference type="PROSITE" id="PS51724"/>
    </source>
</evidence>
<accession>A0ABS6W0L5</accession>
<dbReference type="CDD" id="cd22268">
    <property type="entry name" value="DPBB_RlpA-like"/>
    <property type="match status" value="1"/>
</dbReference>
<dbReference type="Pfam" id="PF03330">
    <property type="entry name" value="DPBB_1"/>
    <property type="match status" value="1"/>
</dbReference>
<dbReference type="EMBL" id="JAHWDF010000002">
    <property type="protein sequence ID" value="MBW2960688.1"/>
    <property type="molecule type" value="Genomic_DNA"/>
</dbReference>
<dbReference type="PROSITE" id="PS51724">
    <property type="entry name" value="SPOR"/>
    <property type="match status" value="1"/>
</dbReference>
<feature type="signal peptide" evidence="4">
    <location>
        <begin position="1"/>
        <end position="19"/>
    </location>
</feature>
<feature type="chain" id="PRO_5044943804" description="Probable endolytic peptidoglycan transglycosylase RlpA" evidence="4">
    <location>
        <begin position="20"/>
        <end position="250"/>
    </location>
</feature>
<proteinExistence type="inferred from homology"/>
<name>A0ABS6W0L5_9FLAO</name>
<dbReference type="InterPro" id="IPR012997">
    <property type="entry name" value="RplA"/>
</dbReference>